<proteinExistence type="inferred from homology"/>
<dbReference type="Pfam" id="PF16899">
    <property type="entry name" value="Cyclin_C_2"/>
    <property type="match status" value="1"/>
</dbReference>
<dbReference type="InterPro" id="IPR031658">
    <property type="entry name" value="Cyclin_C_2"/>
</dbReference>
<dbReference type="AlphaFoldDB" id="A0A0L0H4N9"/>
<dbReference type="Gene3D" id="1.10.472.10">
    <property type="entry name" value="Cyclin-like"/>
    <property type="match status" value="2"/>
</dbReference>
<dbReference type="InterPro" id="IPR043198">
    <property type="entry name" value="Cyclin/Ssn8"/>
</dbReference>
<evidence type="ECO:0000256" key="1">
    <source>
        <dbReference type="ARBA" id="ARBA00023127"/>
    </source>
</evidence>
<gene>
    <name evidence="5" type="ORF">SPPG_08550</name>
</gene>
<dbReference type="OMA" id="FRVEQNT"/>
<reference evidence="5 6" key="1">
    <citation type="submission" date="2009-08" db="EMBL/GenBank/DDBJ databases">
        <title>The Genome Sequence of Spizellomyces punctatus strain DAOM BR117.</title>
        <authorList>
            <consortium name="The Broad Institute Genome Sequencing Platform"/>
            <person name="Russ C."/>
            <person name="Cuomo C."/>
            <person name="Shea T."/>
            <person name="Young S.K."/>
            <person name="Zeng Q."/>
            <person name="Koehrsen M."/>
            <person name="Haas B."/>
            <person name="Borodovsky M."/>
            <person name="Guigo R."/>
            <person name="Alvarado L."/>
            <person name="Berlin A."/>
            <person name="Bochicchio J."/>
            <person name="Borenstein D."/>
            <person name="Chapman S."/>
            <person name="Chen Z."/>
            <person name="Engels R."/>
            <person name="Freedman E."/>
            <person name="Gellesch M."/>
            <person name="Goldberg J."/>
            <person name="Griggs A."/>
            <person name="Gujja S."/>
            <person name="Heiman D."/>
            <person name="Hepburn T."/>
            <person name="Howarth C."/>
            <person name="Jen D."/>
            <person name="Larson L."/>
            <person name="Lewis B."/>
            <person name="Mehta T."/>
            <person name="Park D."/>
            <person name="Pearson M."/>
            <person name="Roberts A."/>
            <person name="Saif S."/>
            <person name="Shenoy N."/>
            <person name="Sisk P."/>
            <person name="Stolte C."/>
            <person name="Sykes S."/>
            <person name="Thomson T."/>
            <person name="Walk T."/>
            <person name="White J."/>
            <person name="Yandava C."/>
            <person name="Burger G."/>
            <person name="Gray M.W."/>
            <person name="Holland P.W.H."/>
            <person name="King N."/>
            <person name="Lang F.B.F."/>
            <person name="Roger A.J."/>
            <person name="Ruiz-Trillo I."/>
            <person name="Lander E."/>
            <person name="Nusbaum C."/>
        </authorList>
    </citation>
    <scope>NUCLEOTIDE SEQUENCE [LARGE SCALE GENOMIC DNA]</scope>
    <source>
        <strain evidence="5 6">DAOM BR117</strain>
    </source>
</reference>
<dbReference type="eggNOG" id="KOG2496">
    <property type="taxonomic scope" value="Eukaryota"/>
</dbReference>
<comment type="similarity">
    <text evidence="2">Belongs to the cyclin family.</text>
</comment>
<evidence type="ECO:0000256" key="3">
    <source>
        <dbReference type="SAM" id="MobiDB-lite"/>
    </source>
</evidence>
<keyword evidence="1 2" id="KW-0195">Cyclin</keyword>
<dbReference type="GO" id="GO:0006357">
    <property type="term" value="P:regulation of transcription by RNA polymerase II"/>
    <property type="evidence" value="ECO:0007669"/>
    <property type="project" value="InterPro"/>
</dbReference>
<dbReference type="InterPro" id="IPR036915">
    <property type="entry name" value="Cyclin-like_sf"/>
</dbReference>
<dbReference type="STRING" id="645134.A0A0L0H4N9"/>
<evidence type="ECO:0000259" key="4">
    <source>
        <dbReference type="SMART" id="SM00385"/>
    </source>
</evidence>
<dbReference type="VEuPathDB" id="FungiDB:SPPG_08550"/>
<dbReference type="CDD" id="cd20525">
    <property type="entry name" value="CYCLIN_CCNH_rpt2"/>
    <property type="match status" value="1"/>
</dbReference>
<dbReference type="InParanoid" id="A0A0L0H4N9"/>
<dbReference type="Pfam" id="PF00134">
    <property type="entry name" value="Cyclin_N"/>
    <property type="match status" value="1"/>
</dbReference>
<feature type="domain" description="Cyclin-like" evidence="4">
    <location>
        <begin position="84"/>
        <end position="167"/>
    </location>
</feature>
<dbReference type="SUPFAM" id="SSF47954">
    <property type="entry name" value="Cyclin-like"/>
    <property type="match status" value="2"/>
</dbReference>
<evidence type="ECO:0000256" key="2">
    <source>
        <dbReference type="RuleBase" id="RU000383"/>
    </source>
</evidence>
<evidence type="ECO:0000313" key="6">
    <source>
        <dbReference type="Proteomes" id="UP000053201"/>
    </source>
</evidence>
<dbReference type="GeneID" id="27691707"/>
<dbReference type="Proteomes" id="UP000053201">
    <property type="component" value="Unassembled WGS sequence"/>
</dbReference>
<dbReference type="PANTHER" id="PTHR10026">
    <property type="entry name" value="CYCLIN"/>
    <property type="match status" value="1"/>
</dbReference>
<dbReference type="OrthoDB" id="340962at2759"/>
<evidence type="ECO:0000313" key="5">
    <source>
        <dbReference type="EMBL" id="KNC96162.1"/>
    </source>
</evidence>
<dbReference type="FunCoup" id="A0A0L0H4N9">
    <property type="interactions" value="637"/>
</dbReference>
<feature type="region of interest" description="Disordered" evidence="3">
    <location>
        <begin position="311"/>
        <end position="354"/>
    </location>
</feature>
<sequence length="354" mass="40963">MDLTPPPDAPPPQLFEESSQYRHWKYTPEELRELREKVNAEGAARVRKAFAEEWSVTKGAEVGPPEVDCITSEEQLALCRFYEGKLVHYCNYLKFDRSVQATALAFYKRFYLLNTVMDYCPKLYLMTCIFLSSKVENSHMSLDLFLGKIPNPPTSDKMVELEFTLSRGIRFEYMIHHPYWPLHGFFLDIQSYLASAHPRPAHEHLFQKLQKTYDRAQHFTQLATLSDLIFTHMPSQIALGCLLAAARETDFEKELDKYLAARFHADPERLVKLRMALEEVADDVTTQGDKAVNKEVAAQIANKLRKCQNPAFDPESALHKHKAQEETREREERHAKKAKLDHERRTSLEGLFTA</sequence>
<dbReference type="SMART" id="SM00385">
    <property type="entry name" value="CYCLIN"/>
    <property type="match status" value="1"/>
</dbReference>
<organism evidence="5 6">
    <name type="scientific">Spizellomyces punctatus (strain DAOM BR117)</name>
    <dbReference type="NCBI Taxonomy" id="645134"/>
    <lineage>
        <taxon>Eukaryota</taxon>
        <taxon>Fungi</taxon>
        <taxon>Fungi incertae sedis</taxon>
        <taxon>Chytridiomycota</taxon>
        <taxon>Chytridiomycota incertae sedis</taxon>
        <taxon>Chytridiomycetes</taxon>
        <taxon>Spizellomycetales</taxon>
        <taxon>Spizellomycetaceae</taxon>
        <taxon>Spizellomyces</taxon>
    </lineage>
</organism>
<accession>A0A0L0H4N9</accession>
<name>A0A0L0H4N9_SPIPD</name>
<feature type="compositionally biased region" description="Basic and acidic residues" evidence="3">
    <location>
        <begin position="323"/>
        <end position="347"/>
    </location>
</feature>
<protein>
    <submittedName>
        <fullName evidence="5">Cyclin ccl1</fullName>
    </submittedName>
</protein>
<dbReference type="CDD" id="cd20524">
    <property type="entry name" value="CYCLIN_CCNH_rpt1"/>
    <property type="match status" value="1"/>
</dbReference>
<dbReference type="GO" id="GO:0016538">
    <property type="term" value="F:cyclin-dependent protein serine/threonine kinase regulator activity"/>
    <property type="evidence" value="ECO:0007669"/>
    <property type="project" value="InterPro"/>
</dbReference>
<keyword evidence="6" id="KW-1185">Reference proteome</keyword>
<dbReference type="EMBL" id="KQ257471">
    <property type="protein sequence ID" value="KNC96162.1"/>
    <property type="molecule type" value="Genomic_DNA"/>
</dbReference>
<dbReference type="InterPro" id="IPR006671">
    <property type="entry name" value="Cyclin_N"/>
</dbReference>
<dbReference type="RefSeq" id="XP_016604202.1">
    <property type="nucleotide sequence ID" value="XM_016756700.1"/>
</dbReference>
<dbReference type="InterPro" id="IPR013763">
    <property type="entry name" value="Cyclin-like_dom"/>
</dbReference>